<dbReference type="Proteomes" id="UP000808914">
    <property type="component" value="Unassembled WGS sequence"/>
</dbReference>
<accession>A0ABS2PVF5</accession>
<dbReference type="InterPro" id="IPR004474">
    <property type="entry name" value="LytR_CpsA_psr"/>
</dbReference>
<reference evidence="3 4" key="1">
    <citation type="submission" date="2021-01" db="EMBL/GenBank/DDBJ databases">
        <title>Genomic Encyclopedia of Type Strains, Phase IV (KMG-IV): sequencing the most valuable type-strain genomes for metagenomic binning, comparative biology and taxonomic classification.</title>
        <authorList>
            <person name="Goeker M."/>
        </authorList>
    </citation>
    <scope>NUCLEOTIDE SEQUENCE [LARGE SCALE GENOMIC DNA]</scope>
    <source>
        <strain evidence="3 4">DSM 28236</strain>
    </source>
</reference>
<feature type="domain" description="Cell envelope-related transcriptional attenuator" evidence="2">
    <location>
        <begin position="77"/>
        <end position="218"/>
    </location>
</feature>
<dbReference type="NCBIfam" id="TIGR00350">
    <property type="entry name" value="lytR_cpsA_psr"/>
    <property type="match status" value="1"/>
</dbReference>
<name>A0ABS2PVF5_9BACL</name>
<evidence type="ECO:0000313" key="4">
    <source>
        <dbReference type="Proteomes" id="UP000808914"/>
    </source>
</evidence>
<evidence type="ECO:0000256" key="1">
    <source>
        <dbReference type="ARBA" id="ARBA00006068"/>
    </source>
</evidence>
<keyword evidence="4" id="KW-1185">Reference proteome</keyword>
<dbReference type="RefSeq" id="WP_205001805.1">
    <property type="nucleotide sequence ID" value="NZ_JAFBER010000001.1"/>
</dbReference>
<organism evidence="3 4">
    <name type="scientific">Scopulibacillus daqui</name>
    <dbReference type="NCBI Taxonomy" id="1469162"/>
    <lineage>
        <taxon>Bacteria</taxon>
        <taxon>Bacillati</taxon>
        <taxon>Bacillota</taxon>
        <taxon>Bacilli</taxon>
        <taxon>Bacillales</taxon>
        <taxon>Sporolactobacillaceae</taxon>
        <taxon>Scopulibacillus</taxon>
    </lineage>
</organism>
<comment type="caution">
    <text evidence="3">The sequence shown here is derived from an EMBL/GenBank/DDBJ whole genome shotgun (WGS) entry which is preliminary data.</text>
</comment>
<dbReference type="Gene3D" id="3.40.630.190">
    <property type="entry name" value="LCP protein"/>
    <property type="match status" value="1"/>
</dbReference>
<sequence length="316" mass="35214">MKKAATIGAVILIILFCGTTGYAFYVYHSVHNAIKKESNDPLKNQRFNKDLGKNLQEDKPVSFLLLGGDERQSDSGRTDTMVVVTVNPKQKSMKMLSIPRDTLTAIPGHKQDKINAAYAYGGVELSVKTVERMLKIPIDYYIKLNMDGFKDLIDAIGGVTVSNDLPFSFGGYHFKKGMVNLNTGDKALAFIRMRKQDPNGDFGREERQRKVIAAVAKKEINLSGLKNLPNILGALGSNVKTNLTLNDLEMIIKDNKSVSKNIQTLHLKGEEKIINGVWYYDIPNDELNSVSDELRSHLDLPERDNQDGNQKNPQGC</sequence>
<dbReference type="InterPro" id="IPR050922">
    <property type="entry name" value="LytR/CpsA/Psr_CW_biosynth"/>
</dbReference>
<comment type="similarity">
    <text evidence="1">Belongs to the LytR/CpsA/Psr (LCP) family.</text>
</comment>
<proteinExistence type="inferred from homology"/>
<dbReference type="EMBL" id="JAFBER010000001">
    <property type="protein sequence ID" value="MBM7643866.1"/>
    <property type="molecule type" value="Genomic_DNA"/>
</dbReference>
<evidence type="ECO:0000313" key="3">
    <source>
        <dbReference type="EMBL" id="MBM7643866.1"/>
    </source>
</evidence>
<protein>
    <submittedName>
        <fullName evidence="3">LCP family protein required for cell wall assembly</fullName>
    </submittedName>
</protein>
<dbReference type="Pfam" id="PF03816">
    <property type="entry name" value="LytR_cpsA_psr"/>
    <property type="match status" value="1"/>
</dbReference>
<evidence type="ECO:0000259" key="2">
    <source>
        <dbReference type="Pfam" id="PF03816"/>
    </source>
</evidence>
<dbReference type="PANTHER" id="PTHR33392:SF6">
    <property type="entry name" value="POLYISOPRENYL-TEICHOIC ACID--PEPTIDOGLYCAN TEICHOIC ACID TRANSFERASE TAGU"/>
    <property type="match status" value="1"/>
</dbReference>
<dbReference type="PANTHER" id="PTHR33392">
    <property type="entry name" value="POLYISOPRENYL-TEICHOIC ACID--PEPTIDOGLYCAN TEICHOIC ACID TRANSFERASE TAGU"/>
    <property type="match status" value="1"/>
</dbReference>
<gene>
    <name evidence="3" type="ORF">JOD45_000057</name>
</gene>